<dbReference type="Proteomes" id="UP000197334">
    <property type="component" value="Unassembled WGS sequence"/>
</dbReference>
<keyword evidence="3 7" id="KW-0067">ATP-binding</keyword>
<proteinExistence type="predicted"/>
<organism evidence="7 8">
    <name type="scientific">Halomonas campaniensis</name>
    <dbReference type="NCBI Taxonomy" id="213554"/>
    <lineage>
        <taxon>Bacteria</taxon>
        <taxon>Pseudomonadati</taxon>
        <taxon>Pseudomonadota</taxon>
        <taxon>Gammaproteobacteria</taxon>
        <taxon>Oceanospirillales</taxon>
        <taxon>Halomonadaceae</taxon>
        <taxon>Halomonas</taxon>
    </lineage>
</organism>
<dbReference type="PANTHER" id="PTHR42794:SF1">
    <property type="entry name" value="HEMIN IMPORT ATP-BINDING PROTEIN HMUV"/>
    <property type="match status" value="1"/>
</dbReference>
<evidence type="ECO:0000256" key="1">
    <source>
        <dbReference type="ARBA" id="ARBA00022448"/>
    </source>
</evidence>
<dbReference type="InterPro" id="IPR017871">
    <property type="entry name" value="ABC_transporter-like_CS"/>
</dbReference>
<dbReference type="PROSITE" id="PS50893">
    <property type="entry name" value="ABC_TRANSPORTER_2"/>
    <property type="match status" value="1"/>
</dbReference>
<keyword evidence="4" id="KW-1278">Translocase</keyword>
<dbReference type="PROSITE" id="PS00211">
    <property type="entry name" value="ABC_TRANSPORTER_1"/>
    <property type="match status" value="1"/>
</dbReference>
<dbReference type="EMBL" id="JPUA01000013">
    <property type="protein sequence ID" value="OWV30660.1"/>
    <property type="molecule type" value="Genomic_DNA"/>
</dbReference>
<comment type="caution">
    <text evidence="7">The sequence shown here is derived from an EMBL/GenBank/DDBJ whole genome shotgun (WGS) entry which is preliminary data.</text>
</comment>
<dbReference type="Gene3D" id="3.40.50.300">
    <property type="entry name" value="P-loop containing nucleotide triphosphate hydrolases"/>
    <property type="match status" value="1"/>
</dbReference>
<evidence type="ECO:0000256" key="4">
    <source>
        <dbReference type="ARBA" id="ARBA00022967"/>
    </source>
</evidence>
<evidence type="ECO:0000313" key="8">
    <source>
        <dbReference type="Proteomes" id="UP000197334"/>
    </source>
</evidence>
<gene>
    <name evidence="7" type="ORF">JI62_05780</name>
</gene>
<evidence type="ECO:0000256" key="5">
    <source>
        <dbReference type="ARBA" id="ARBA00037066"/>
    </source>
</evidence>
<accession>A0A246S499</accession>
<protein>
    <submittedName>
        <fullName evidence="7">ABC transporter ATP-binding protein</fullName>
    </submittedName>
</protein>
<dbReference type="GO" id="GO:0016887">
    <property type="term" value="F:ATP hydrolysis activity"/>
    <property type="evidence" value="ECO:0007669"/>
    <property type="project" value="InterPro"/>
</dbReference>
<dbReference type="InterPro" id="IPR003593">
    <property type="entry name" value="AAA+_ATPase"/>
</dbReference>
<dbReference type="AlphaFoldDB" id="A0A246S499"/>
<comment type="function">
    <text evidence="5">Part of the ABC transporter complex HmuTUV involved in hemin import. Responsible for energy coupling to the transport system.</text>
</comment>
<dbReference type="OrthoDB" id="6461291at2"/>
<keyword evidence="8" id="KW-1185">Reference proteome</keyword>
<feature type="domain" description="ABC transporter" evidence="6">
    <location>
        <begin position="4"/>
        <end position="235"/>
    </location>
</feature>
<dbReference type="Pfam" id="PF00005">
    <property type="entry name" value="ABC_tran"/>
    <property type="match status" value="1"/>
</dbReference>
<dbReference type="CDD" id="cd03214">
    <property type="entry name" value="ABC_Iron-Siderophores_B12_Hemin"/>
    <property type="match status" value="1"/>
</dbReference>
<evidence type="ECO:0000256" key="2">
    <source>
        <dbReference type="ARBA" id="ARBA00022741"/>
    </source>
</evidence>
<dbReference type="GO" id="GO:0005524">
    <property type="term" value="F:ATP binding"/>
    <property type="evidence" value="ECO:0007669"/>
    <property type="project" value="UniProtKB-KW"/>
</dbReference>
<dbReference type="InterPro" id="IPR027417">
    <property type="entry name" value="P-loop_NTPase"/>
</dbReference>
<dbReference type="InterPro" id="IPR003439">
    <property type="entry name" value="ABC_transporter-like_ATP-bd"/>
</dbReference>
<name>A0A246S499_9GAMM</name>
<dbReference type="STRING" id="213554.FF32_03915"/>
<sequence length="253" mass="27252">MLTLHQAGLTTTPTIAPLDGTIRPGELLAIVGPNGAGKSTLLSMLSGFRAAEQGELHLDGTPLREWPIAELANRRALVAQQELPGFDWQTDELLSLGSNPAKSLVAALLDDLDLTRLAKRSVLSLSGGERQRVMIARGACQLLSRCSPTAKDGGILLLDEPTSALDIGQQQRLMRQLRGWATQHHMAIVCVLHDLNLASTYADRVWLLHQGQRIDHGLPNQVLNPATIAKIYAAELQHIEGGPHGKPLLALAP</sequence>
<dbReference type="SUPFAM" id="SSF52540">
    <property type="entry name" value="P-loop containing nucleoside triphosphate hydrolases"/>
    <property type="match status" value="1"/>
</dbReference>
<evidence type="ECO:0000256" key="3">
    <source>
        <dbReference type="ARBA" id="ARBA00022840"/>
    </source>
</evidence>
<evidence type="ECO:0000259" key="6">
    <source>
        <dbReference type="PROSITE" id="PS50893"/>
    </source>
</evidence>
<keyword evidence="1" id="KW-0813">Transport</keyword>
<evidence type="ECO:0000313" key="7">
    <source>
        <dbReference type="EMBL" id="OWV30660.1"/>
    </source>
</evidence>
<keyword evidence="2" id="KW-0547">Nucleotide-binding</keyword>
<reference evidence="7 8" key="1">
    <citation type="submission" date="2014-08" db="EMBL/GenBank/DDBJ databases">
        <title>Draft genome sequence of a novel L-asparaginase producing marine bacterium, Halomonas campaniensis.</title>
        <authorList>
            <person name="Sundarakrishnan B."/>
            <person name="Moushumi Priya A."/>
            <person name="Raman G."/>
            <person name="Sakthivel N."/>
            <person name="Park S."/>
            <person name="Jayachandran S."/>
        </authorList>
    </citation>
    <scope>NUCLEOTIDE SEQUENCE [LARGE SCALE GENOMIC DNA]</scope>
    <source>
        <strain evidence="7 8">SK03</strain>
    </source>
</reference>
<dbReference type="PANTHER" id="PTHR42794">
    <property type="entry name" value="HEMIN IMPORT ATP-BINDING PROTEIN HMUV"/>
    <property type="match status" value="1"/>
</dbReference>
<dbReference type="SMART" id="SM00382">
    <property type="entry name" value="AAA"/>
    <property type="match status" value="1"/>
</dbReference>